<dbReference type="PROSITE" id="PS51199">
    <property type="entry name" value="SF4_HELICASE"/>
    <property type="match status" value="1"/>
</dbReference>
<keyword evidence="2" id="KW-0547">Nucleotide-binding</keyword>
<evidence type="ECO:0000313" key="3">
    <source>
        <dbReference type="Proteomes" id="UP000664701"/>
    </source>
</evidence>
<dbReference type="InterPro" id="IPR007694">
    <property type="entry name" value="DNA_helicase_DnaB-like_C"/>
</dbReference>
<dbReference type="Proteomes" id="UP000664701">
    <property type="component" value="Chromosome"/>
</dbReference>
<dbReference type="InterPro" id="IPR016136">
    <property type="entry name" value="DNA_helicase_N/primase_C"/>
</dbReference>
<keyword evidence="2" id="KW-0067">ATP-binding</keyword>
<organism evidence="2 3">
    <name type="scientific">Candidatus Enterococcus lowellii</name>
    <dbReference type="NCBI Taxonomy" id="2230877"/>
    <lineage>
        <taxon>Bacteria</taxon>
        <taxon>Bacillati</taxon>
        <taxon>Bacillota</taxon>
        <taxon>Bacilli</taxon>
        <taxon>Lactobacillales</taxon>
        <taxon>Enterococcaceae</taxon>
        <taxon>Enterococcus</taxon>
    </lineage>
</organism>
<proteinExistence type="predicted"/>
<dbReference type="EMBL" id="CP147251">
    <property type="protein sequence ID" value="WYJ77920.1"/>
    <property type="molecule type" value="Genomic_DNA"/>
</dbReference>
<dbReference type="PANTHER" id="PTHR30153">
    <property type="entry name" value="REPLICATIVE DNA HELICASE DNAB"/>
    <property type="match status" value="1"/>
</dbReference>
<name>A0ABZ2SQA5_9ENTE</name>
<dbReference type="GO" id="GO:0004386">
    <property type="term" value="F:helicase activity"/>
    <property type="evidence" value="ECO:0007669"/>
    <property type="project" value="UniProtKB-KW"/>
</dbReference>
<dbReference type="SUPFAM" id="SSF52540">
    <property type="entry name" value="P-loop containing nucleoside triphosphate hydrolases"/>
    <property type="match status" value="1"/>
</dbReference>
<evidence type="ECO:0000313" key="2">
    <source>
        <dbReference type="EMBL" id="WYJ77920.1"/>
    </source>
</evidence>
<reference evidence="2 3" key="1">
    <citation type="submission" date="2024-03" db="EMBL/GenBank/DDBJ databases">
        <title>The Genome Sequence of Enterococcus sp. DIV2402.</title>
        <authorList>
            <consortium name="The Broad Institute Genomics Platform"/>
            <consortium name="The Broad Institute Microbial Omics Core"/>
            <consortium name="The Broad Institute Genomic Center for Infectious Diseases"/>
            <person name="Earl A."/>
            <person name="Manson A."/>
            <person name="Gilmore M."/>
            <person name="Schwartman J."/>
            <person name="Shea T."/>
            <person name="Abouelleil A."/>
            <person name="Cao P."/>
            <person name="Chapman S."/>
            <person name="Cusick C."/>
            <person name="Young S."/>
            <person name="Neafsey D."/>
            <person name="Nusbaum C."/>
            <person name="Birren B."/>
        </authorList>
    </citation>
    <scope>NUCLEOTIDE SEQUENCE [LARGE SCALE GENOMIC DNA]</scope>
    <source>
        <strain evidence="2 3">DIV2402</strain>
    </source>
</reference>
<dbReference type="Pfam" id="PF03796">
    <property type="entry name" value="DnaB_C"/>
    <property type="match status" value="1"/>
</dbReference>
<evidence type="ECO:0000259" key="1">
    <source>
        <dbReference type="PROSITE" id="PS51199"/>
    </source>
</evidence>
<keyword evidence="2" id="KW-0347">Helicase</keyword>
<keyword evidence="3" id="KW-1185">Reference proteome</keyword>
<dbReference type="Gene3D" id="3.40.50.300">
    <property type="entry name" value="P-loop containing nucleotide triphosphate hydrolases"/>
    <property type="match status" value="1"/>
</dbReference>
<accession>A0ABZ2SQA5</accession>
<keyword evidence="2" id="KW-0378">Hydrolase</keyword>
<feature type="domain" description="SF4 helicase" evidence="1">
    <location>
        <begin position="151"/>
        <end position="412"/>
    </location>
</feature>
<dbReference type="RefSeq" id="WP_207871912.1">
    <property type="nucleotide sequence ID" value="NZ_CP147251.1"/>
</dbReference>
<dbReference type="PANTHER" id="PTHR30153:SF2">
    <property type="entry name" value="REPLICATIVE DNA HELICASE"/>
    <property type="match status" value="1"/>
</dbReference>
<dbReference type="InterPro" id="IPR027417">
    <property type="entry name" value="P-loop_NTPase"/>
</dbReference>
<sequence>MENNNFEMSLVAELLNHPSIITNIDLDSEWFTNKYFQLVVEAINKLKGLNYTIEQIHREMRTIDLFSAGTINELEMLRNNADNLGIEREYARQIHNSYLDNKLKQASQEYAATLSQTSAEKLSRLLEEKRNINCLKQDGRLDQAFMDFCEQLEKPNEALQSFQPVDDLLGGGITGGKLIVLAGRPATGKTAFALNIMEQLFKKNKNVACDFFTFEMRQNELMTRLVSKDTRINSLLFIGKNNLSFENKLKARQSYERMKQEYDLRIYTSEYSNLNDIKYAIKKRVDKQHYVAFIDYAGLITVHDNRKNERQVMNEVTRELKKLTTDYGITIFLLAQVNRSVESRIDKRPLMSDLKESGSLEQDANCVMLLSAEDNSEKIRCEIAKNREGMTGVAPFIFKKHYMDFSIDFNEWKK</sequence>
<gene>
    <name evidence="2" type="ORF">DOK78_002560</name>
</gene>
<protein>
    <submittedName>
        <fullName evidence="2">Replicative DNA helicase</fullName>
    </submittedName>
</protein>
<dbReference type="Gene3D" id="1.10.860.10">
    <property type="entry name" value="DNAb Helicase, Chain A"/>
    <property type="match status" value="1"/>
</dbReference>